<dbReference type="EMBL" id="JACBZA010000001">
    <property type="protein sequence ID" value="NYH85397.1"/>
    <property type="molecule type" value="Genomic_DNA"/>
</dbReference>
<evidence type="ECO:0000313" key="4">
    <source>
        <dbReference type="Proteomes" id="UP000533017"/>
    </source>
</evidence>
<name>A0A1I3C5M1_9ACTN</name>
<dbReference type="Proteomes" id="UP000533017">
    <property type="component" value="Unassembled WGS sequence"/>
</dbReference>
<protein>
    <submittedName>
        <fullName evidence="2">Uncharacterized protein</fullName>
    </submittedName>
</protein>
<dbReference type="AlphaFoldDB" id="A0A1I3C5M1"/>
<accession>A0A1I3C5M1</accession>
<gene>
    <name evidence="1" type="ORF">FHR37_004248</name>
    <name evidence="2" type="ORF">SAMN05421678_1298</name>
</gene>
<keyword evidence="4" id="KW-1185">Reference proteome</keyword>
<dbReference type="OrthoDB" id="573092at2"/>
<evidence type="ECO:0000313" key="2">
    <source>
        <dbReference type="EMBL" id="SFH69291.1"/>
    </source>
</evidence>
<proteinExistence type="predicted"/>
<sequence length="167" mass="17645">MPTEVFRATDATLVLAADDSQSVEGSAAGALITQYDLSNAVGRLSNVRLAVTSEVQPFYEIGRRYPAALRPGVVAVTGSAERAHINGALLRLLLGDGASSPPAMPGFAQPAFNAVATLRDVAQPAAYAKVTAFGVRFDSWSYNLGVSSDFVLESVTFQAMRLTYEEA</sequence>
<evidence type="ECO:0000313" key="3">
    <source>
        <dbReference type="Proteomes" id="UP000199052"/>
    </source>
</evidence>
<dbReference type="STRING" id="504797.SAMN05421678_1298"/>
<reference evidence="1 4" key="2">
    <citation type="submission" date="2020-07" db="EMBL/GenBank/DDBJ databases">
        <title>Sequencing the genomes of 1000 actinobacteria strains.</title>
        <authorList>
            <person name="Klenk H.-P."/>
        </authorList>
    </citation>
    <scope>NUCLEOTIDE SEQUENCE [LARGE SCALE GENOMIC DNA]</scope>
    <source>
        <strain evidence="1 4">DSM 45117</strain>
    </source>
</reference>
<dbReference type="EMBL" id="FOOI01000029">
    <property type="protein sequence ID" value="SFH69291.1"/>
    <property type="molecule type" value="Genomic_DNA"/>
</dbReference>
<organism evidence="2 3">
    <name type="scientific">Actinopolymorpha cephalotaxi</name>
    <dbReference type="NCBI Taxonomy" id="504797"/>
    <lineage>
        <taxon>Bacteria</taxon>
        <taxon>Bacillati</taxon>
        <taxon>Actinomycetota</taxon>
        <taxon>Actinomycetes</taxon>
        <taxon>Propionibacteriales</taxon>
        <taxon>Actinopolymorphaceae</taxon>
        <taxon>Actinopolymorpha</taxon>
    </lineage>
</organism>
<reference evidence="2 3" key="1">
    <citation type="submission" date="2016-10" db="EMBL/GenBank/DDBJ databases">
        <authorList>
            <person name="de Groot N.N."/>
        </authorList>
    </citation>
    <scope>NUCLEOTIDE SEQUENCE [LARGE SCALE GENOMIC DNA]</scope>
    <source>
        <strain evidence="2 3">CPCC 202808</strain>
    </source>
</reference>
<evidence type="ECO:0000313" key="1">
    <source>
        <dbReference type="EMBL" id="NYH85397.1"/>
    </source>
</evidence>
<dbReference type="RefSeq" id="WP_092890500.1">
    <property type="nucleotide sequence ID" value="NZ_FOOI01000029.1"/>
</dbReference>
<dbReference type="Proteomes" id="UP000199052">
    <property type="component" value="Unassembled WGS sequence"/>
</dbReference>